<proteinExistence type="predicted"/>
<name>Q5Z4P1_ORYSJ</name>
<evidence type="ECO:0000313" key="3">
    <source>
        <dbReference type="Proteomes" id="UP000000763"/>
    </source>
</evidence>
<dbReference type="AlphaFoldDB" id="Q5Z4P1"/>
<organism evidence="2 3">
    <name type="scientific">Oryza sativa subsp. japonica</name>
    <name type="common">Rice</name>
    <dbReference type="NCBI Taxonomy" id="39947"/>
    <lineage>
        <taxon>Eukaryota</taxon>
        <taxon>Viridiplantae</taxon>
        <taxon>Streptophyta</taxon>
        <taxon>Embryophyta</taxon>
        <taxon>Tracheophyta</taxon>
        <taxon>Spermatophyta</taxon>
        <taxon>Magnoliopsida</taxon>
        <taxon>Liliopsida</taxon>
        <taxon>Poales</taxon>
        <taxon>Poaceae</taxon>
        <taxon>BOP clade</taxon>
        <taxon>Oryzoideae</taxon>
        <taxon>Oryzeae</taxon>
        <taxon>Oryzinae</taxon>
        <taxon>Oryza</taxon>
        <taxon>Oryza sativa</taxon>
    </lineage>
</organism>
<evidence type="ECO:0000256" key="1">
    <source>
        <dbReference type="SAM" id="MobiDB-lite"/>
    </source>
</evidence>
<reference evidence="3" key="2">
    <citation type="journal article" date="2008" name="Nucleic Acids Res.">
        <title>The rice annotation project database (RAP-DB): 2008 update.</title>
        <authorList>
            <consortium name="The rice annotation project (RAP)"/>
        </authorList>
    </citation>
    <scope>GENOME REANNOTATION</scope>
    <source>
        <strain evidence="3">cv. Nipponbare</strain>
    </source>
</reference>
<sequence length="120" mass="12550">MAAGLSWDGSGGTSPGFTVDGNDARRHRHCPGRGAAISAEVSGEMAAAHLVDLVTSLSPACVVAVELYPINLGVCLYGGSIQRHASMEGRRSCLLAEQIDPRMFLSASGGEAADHFFRTF</sequence>
<dbReference type="Proteomes" id="UP000000763">
    <property type="component" value="Chromosome 6"/>
</dbReference>
<dbReference type="EMBL" id="AP006054">
    <property type="protein sequence ID" value="BAD62291.1"/>
    <property type="molecule type" value="Genomic_DNA"/>
</dbReference>
<accession>Q5Z4P1</accession>
<evidence type="ECO:0000313" key="2">
    <source>
        <dbReference type="EMBL" id="BAD62291.1"/>
    </source>
</evidence>
<protein>
    <submittedName>
        <fullName evidence="2">Uncharacterized protein</fullName>
    </submittedName>
</protein>
<gene>
    <name evidence="2" type="primary">P0417E03.6</name>
</gene>
<feature type="region of interest" description="Disordered" evidence="1">
    <location>
        <begin position="1"/>
        <end position="26"/>
    </location>
</feature>
<reference evidence="3" key="1">
    <citation type="journal article" date="2005" name="Nature">
        <title>The map-based sequence of the rice genome.</title>
        <authorList>
            <consortium name="International rice genome sequencing project (IRGSP)"/>
            <person name="Matsumoto T."/>
            <person name="Wu J."/>
            <person name="Kanamori H."/>
            <person name="Katayose Y."/>
            <person name="Fujisawa M."/>
            <person name="Namiki N."/>
            <person name="Mizuno H."/>
            <person name="Yamamoto K."/>
            <person name="Antonio B.A."/>
            <person name="Baba T."/>
            <person name="Sakata K."/>
            <person name="Nagamura Y."/>
            <person name="Aoki H."/>
            <person name="Arikawa K."/>
            <person name="Arita K."/>
            <person name="Bito T."/>
            <person name="Chiden Y."/>
            <person name="Fujitsuka N."/>
            <person name="Fukunaka R."/>
            <person name="Hamada M."/>
            <person name="Harada C."/>
            <person name="Hayashi A."/>
            <person name="Hijishita S."/>
            <person name="Honda M."/>
            <person name="Hosokawa S."/>
            <person name="Ichikawa Y."/>
            <person name="Idonuma A."/>
            <person name="Iijima M."/>
            <person name="Ikeda M."/>
            <person name="Ikeno M."/>
            <person name="Ito K."/>
            <person name="Ito S."/>
            <person name="Ito T."/>
            <person name="Ito Y."/>
            <person name="Ito Y."/>
            <person name="Iwabuchi A."/>
            <person name="Kamiya K."/>
            <person name="Karasawa W."/>
            <person name="Kurita K."/>
            <person name="Katagiri S."/>
            <person name="Kikuta A."/>
            <person name="Kobayashi H."/>
            <person name="Kobayashi N."/>
            <person name="Machita K."/>
            <person name="Maehara T."/>
            <person name="Masukawa M."/>
            <person name="Mizubayashi T."/>
            <person name="Mukai Y."/>
            <person name="Nagasaki H."/>
            <person name="Nagata Y."/>
            <person name="Naito S."/>
            <person name="Nakashima M."/>
            <person name="Nakama Y."/>
            <person name="Nakamichi Y."/>
            <person name="Nakamura M."/>
            <person name="Meguro A."/>
            <person name="Negishi M."/>
            <person name="Ohta I."/>
            <person name="Ohta T."/>
            <person name="Okamoto M."/>
            <person name="Ono N."/>
            <person name="Saji S."/>
            <person name="Sakaguchi M."/>
            <person name="Sakai K."/>
            <person name="Shibata M."/>
            <person name="Shimokawa T."/>
            <person name="Song J."/>
            <person name="Takazaki Y."/>
            <person name="Terasawa K."/>
            <person name="Tsugane M."/>
            <person name="Tsuji K."/>
            <person name="Ueda S."/>
            <person name="Waki K."/>
            <person name="Yamagata H."/>
            <person name="Yamamoto M."/>
            <person name="Yamamoto S."/>
            <person name="Yamane H."/>
            <person name="Yoshiki S."/>
            <person name="Yoshihara R."/>
            <person name="Yukawa K."/>
            <person name="Zhong H."/>
            <person name="Yano M."/>
            <person name="Yuan Q."/>
            <person name="Ouyang S."/>
            <person name="Liu J."/>
            <person name="Jones K.M."/>
            <person name="Gansberger K."/>
            <person name="Moffat K."/>
            <person name="Hill J."/>
            <person name="Bera J."/>
            <person name="Fadrosh D."/>
            <person name="Jin S."/>
            <person name="Johri S."/>
            <person name="Kim M."/>
            <person name="Overton L."/>
            <person name="Reardon M."/>
            <person name="Tsitrin T."/>
            <person name="Vuong H."/>
            <person name="Weaver B."/>
            <person name="Ciecko A."/>
            <person name="Tallon L."/>
            <person name="Jackson J."/>
            <person name="Pai G."/>
            <person name="Aken S.V."/>
            <person name="Utterback T."/>
            <person name="Reidmuller S."/>
            <person name="Feldblyum T."/>
            <person name="Hsiao J."/>
            <person name="Zismann V."/>
            <person name="Iobst S."/>
            <person name="de Vazeille A.R."/>
            <person name="Buell C.R."/>
            <person name="Ying K."/>
            <person name="Li Y."/>
            <person name="Lu T."/>
            <person name="Huang Y."/>
            <person name="Zhao Q."/>
            <person name="Feng Q."/>
            <person name="Zhang L."/>
            <person name="Zhu J."/>
            <person name="Weng Q."/>
            <person name="Mu J."/>
            <person name="Lu Y."/>
            <person name="Fan D."/>
            <person name="Liu Y."/>
            <person name="Guan J."/>
            <person name="Zhang Y."/>
            <person name="Yu S."/>
            <person name="Liu X."/>
            <person name="Zhang Y."/>
            <person name="Hong G."/>
            <person name="Han B."/>
            <person name="Choisne N."/>
            <person name="Demange N."/>
            <person name="Orjeda G."/>
            <person name="Samain S."/>
            <person name="Cattolico L."/>
            <person name="Pelletier E."/>
            <person name="Couloux A."/>
            <person name="Segurens B."/>
            <person name="Wincker P."/>
            <person name="D'Hont A."/>
            <person name="Scarpelli C."/>
            <person name="Weissenbach J."/>
            <person name="Salanoubat M."/>
            <person name="Quetier F."/>
            <person name="Yu Y."/>
            <person name="Kim H.R."/>
            <person name="Rambo T."/>
            <person name="Currie J."/>
            <person name="Collura K."/>
            <person name="Luo M."/>
            <person name="Yang T."/>
            <person name="Ammiraju J.S.S."/>
            <person name="Engler F."/>
            <person name="Soderlund C."/>
            <person name="Wing R.A."/>
            <person name="Palmer L.E."/>
            <person name="de la Bastide M."/>
            <person name="Spiegel L."/>
            <person name="Nascimento L."/>
            <person name="Zutavern T."/>
            <person name="O'Shaughnessy A."/>
            <person name="Dike S."/>
            <person name="Dedhia N."/>
            <person name="Preston R."/>
            <person name="Balija V."/>
            <person name="McCombie W.R."/>
            <person name="Chow T."/>
            <person name="Chen H."/>
            <person name="Chung M."/>
            <person name="Chen C."/>
            <person name="Shaw J."/>
            <person name="Wu H."/>
            <person name="Hsiao K."/>
            <person name="Chao Y."/>
            <person name="Chu M."/>
            <person name="Cheng C."/>
            <person name="Hour A."/>
            <person name="Lee P."/>
            <person name="Lin S."/>
            <person name="Lin Y."/>
            <person name="Liou J."/>
            <person name="Liu S."/>
            <person name="Hsing Y."/>
            <person name="Raghuvanshi S."/>
            <person name="Mohanty A."/>
            <person name="Bharti A.K."/>
            <person name="Gaur A."/>
            <person name="Gupta V."/>
            <person name="Kumar D."/>
            <person name="Ravi V."/>
            <person name="Vij S."/>
            <person name="Kapur A."/>
            <person name="Khurana P."/>
            <person name="Khurana P."/>
            <person name="Khurana J.P."/>
            <person name="Tyagi A.K."/>
            <person name="Gaikwad K."/>
            <person name="Singh A."/>
            <person name="Dalal V."/>
            <person name="Srivastava S."/>
            <person name="Dixit A."/>
            <person name="Pal A.K."/>
            <person name="Ghazi I.A."/>
            <person name="Yadav M."/>
            <person name="Pandit A."/>
            <person name="Bhargava A."/>
            <person name="Sureshbabu K."/>
            <person name="Batra K."/>
            <person name="Sharma T.R."/>
            <person name="Mohapatra T."/>
            <person name="Singh N.K."/>
            <person name="Messing J."/>
            <person name="Nelson A.B."/>
            <person name="Fuks G."/>
            <person name="Kavchok S."/>
            <person name="Keizer G."/>
            <person name="Linton E."/>
            <person name="Llaca V."/>
            <person name="Song R."/>
            <person name="Tanyolac B."/>
            <person name="Young S."/>
            <person name="Ho-Il K."/>
            <person name="Hahn J.H."/>
            <person name="Sangsakoo G."/>
            <person name="Vanavichit A."/>
            <person name="de Mattos Luiz.A.T."/>
            <person name="Zimmer P.D."/>
            <person name="Malone G."/>
            <person name="Dellagostin O."/>
            <person name="de Oliveira A.C."/>
            <person name="Bevan M."/>
            <person name="Bancroft I."/>
            <person name="Minx P."/>
            <person name="Cordum H."/>
            <person name="Wilson R."/>
            <person name="Cheng Z."/>
            <person name="Jin W."/>
            <person name="Jiang J."/>
            <person name="Leong S.A."/>
            <person name="Iwama H."/>
            <person name="Gojobori T."/>
            <person name="Itoh T."/>
            <person name="Niimura Y."/>
            <person name="Fujii Y."/>
            <person name="Habara T."/>
            <person name="Sakai H."/>
            <person name="Sato Y."/>
            <person name="Wilson G."/>
            <person name="Kumar K."/>
            <person name="McCouch S."/>
            <person name="Juretic N."/>
            <person name="Hoen D."/>
            <person name="Wright S."/>
            <person name="Bruskiewich R."/>
            <person name="Bureau T."/>
            <person name="Miyao A."/>
            <person name="Hirochika H."/>
            <person name="Nishikawa T."/>
            <person name="Kadowaki K."/>
            <person name="Sugiura M."/>
            <person name="Burr B."/>
            <person name="Sasaki T."/>
        </authorList>
    </citation>
    <scope>NUCLEOTIDE SEQUENCE [LARGE SCALE GENOMIC DNA]</scope>
    <source>
        <strain evidence="3">cv. Nipponbare</strain>
    </source>
</reference>